<dbReference type="InterPro" id="IPR046815">
    <property type="entry name" value="P2RX7_C"/>
</dbReference>
<comment type="catalytic activity">
    <reaction evidence="13">
        <text>Ca(2+)(in) = Ca(2+)(out)</text>
        <dbReference type="Rhea" id="RHEA:29671"/>
        <dbReference type="ChEBI" id="CHEBI:29108"/>
    </reaction>
</comment>
<keyword evidence="7 14" id="KW-0406">Ion transport</keyword>
<evidence type="ECO:0000256" key="11">
    <source>
        <dbReference type="ARBA" id="ARBA00023286"/>
    </source>
</evidence>
<evidence type="ECO:0000256" key="7">
    <source>
        <dbReference type="ARBA" id="ARBA00023065"/>
    </source>
</evidence>
<keyword evidence="14" id="KW-0675">Receptor</keyword>
<keyword evidence="4" id="KW-1003">Cell membrane</keyword>
<evidence type="ECO:0000256" key="10">
    <source>
        <dbReference type="ARBA" id="ARBA00023180"/>
    </source>
</evidence>
<comment type="similarity">
    <text evidence="2 14">Belongs to the P2X receptor family.</text>
</comment>
<evidence type="ECO:0000256" key="8">
    <source>
        <dbReference type="ARBA" id="ARBA00023136"/>
    </source>
</evidence>
<comment type="function">
    <text evidence="14">Receptor for ATP that acts as a ligand-gated ion channel.</text>
</comment>
<dbReference type="InterPro" id="IPR059116">
    <property type="entry name" value="P2X_receptor"/>
</dbReference>
<dbReference type="InterPro" id="IPR027309">
    <property type="entry name" value="P2X_extracellular_dom_sf"/>
</dbReference>
<evidence type="ECO:0000313" key="16">
    <source>
        <dbReference type="Ensembl" id="ENSMMOP00000019510.1"/>
    </source>
</evidence>
<evidence type="ECO:0000256" key="14">
    <source>
        <dbReference type="RuleBase" id="RU000681"/>
    </source>
</evidence>
<dbReference type="PRINTS" id="PR01307">
    <property type="entry name" value="P2XRECEPTOR"/>
</dbReference>
<dbReference type="PANTHER" id="PTHR10125:SF13">
    <property type="entry name" value="P2X PURINOCEPTOR 7"/>
    <property type="match status" value="1"/>
</dbReference>
<dbReference type="Gene3D" id="2.60.490.10">
    <property type="entry name" value="atp-gated p2x4 ion channel domain"/>
    <property type="match status" value="1"/>
</dbReference>
<keyword evidence="5 14" id="KW-0812">Transmembrane</keyword>
<name>A0A3Q3WVP7_MOLML</name>
<comment type="subcellular location">
    <subcellularLocation>
        <location evidence="1">Cell membrane</location>
        <topology evidence="1">Multi-pass membrane protein</topology>
    </subcellularLocation>
    <subcellularLocation>
        <location evidence="14">Membrane</location>
        <topology evidence="14">Multi-pass membrane protein</topology>
    </subcellularLocation>
</comment>
<evidence type="ECO:0000259" key="15">
    <source>
        <dbReference type="Pfam" id="PF20478"/>
    </source>
</evidence>
<dbReference type="InterPro" id="IPR001429">
    <property type="entry name" value="P2X_purnocptor"/>
</dbReference>
<feature type="transmembrane region" description="Helical" evidence="14">
    <location>
        <begin position="30"/>
        <end position="46"/>
    </location>
</feature>
<keyword evidence="8 14" id="KW-0472">Membrane</keyword>
<reference evidence="16" key="1">
    <citation type="submission" date="2025-08" db="UniProtKB">
        <authorList>
            <consortium name="Ensembl"/>
        </authorList>
    </citation>
    <scope>IDENTIFICATION</scope>
</reference>
<evidence type="ECO:0000256" key="12">
    <source>
        <dbReference type="ARBA" id="ARBA00023303"/>
    </source>
</evidence>
<keyword evidence="11" id="KW-1071">Ligand-gated ion channel</keyword>
<feature type="domain" description="P2X purinoreceptor 7 intracellular" evidence="15">
    <location>
        <begin position="380"/>
        <end position="561"/>
    </location>
</feature>
<dbReference type="STRING" id="94237.ENSMMOP00000019510"/>
<dbReference type="Proteomes" id="UP000261620">
    <property type="component" value="Unplaced"/>
</dbReference>
<dbReference type="FunFam" id="2.60.490.10:FF:000001">
    <property type="entry name" value="P2X purinoceptor"/>
    <property type="match status" value="1"/>
</dbReference>
<dbReference type="PANTHER" id="PTHR10125">
    <property type="entry name" value="P2X PURINOCEPTOR"/>
    <property type="match status" value="1"/>
</dbReference>
<dbReference type="GO" id="GO:0098794">
    <property type="term" value="C:postsynapse"/>
    <property type="evidence" value="ECO:0007669"/>
    <property type="project" value="GOC"/>
</dbReference>
<dbReference type="GO" id="GO:0033198">
    <property type="term" value="P:response to ATP"/>
    <property type="evidence" value="ECO:0007669"/>
    <property type="project" value="InterPro"/>
</dbReference>
<dbReference type="InterPro" id="IPR003050">
    <property type="entry name" value="P2X7_purinoceptor"/>
</dbReference>
<evidence type="ECO:0000256" key="5">
    <source>
        <dbReference type="ARBA" id="ARBA00022692"/>
    </source>
</evidence>
<keyword evidence="9" id="KW-1015">Disulfide bond</keyword>
<evidence type="ECO:0000256" key="6">
    <source>
        <dbReference type="ARBA" id="ARBA00022989"/>
    </source>
</evidence>
<dbReference type="PRINTS" id="PR01314">
    <property type="entry name" value="P2X7RECEPTOR"/>
</dbReference>
<dbReference type="Ensembl" id="ENSMMOT00000019837.1">
    <property type="protein sequence ID" value="ENSMMOP00000019510.1"/>
    <property type="gene ID" value="ENSMMOG00000014797.1"/>
</dbReference>
<keyword evidence="17" id="KW-1185">Reference proteome</keyword>
<comment type="caution">
    <text evidence="14">Lacks conserved residue(s) required for the propagation of feature annotation.</text>
</comment>
<dbReference type="NCBIfam" id="TIGR00863">
    <property type="entry name" value="P2X"/>
    <property type="match status" value="1"/>
</dbReference>
<keyword evidence="10" id="KW-0325">Glycoprotein</keyword>
<evidence type="ECO:0000256" key="9">
    <source>
        <dbReference type="ARBA" id="ARBA00023157"/>
    </source>
</evidence>
<dbReference type="GO" id="GO:0005886">
    <property type="term" value="C:plasma membrane"/>
    <property type="evidence" value="ECO:0007669"/>
    <property type="project" value="UniProtKB-SubCell"/>
</dbReference>
<keyword evidence="12 14" id="KW-0407">Ion channel</keyword>
<dbReference type="GO" id="GO:0070588">
    <property type="term" value="P:calcium ion transmembrane transport"/>
    <property type="evidence" value="ECO:0007669"/>
    <property type="project" value="TreeGrafter"/>
</dbReference>
<dbReference type="GO" id="GO:0001614">
    <property type="term" value="F:purinergic nucleotide receptor activity"/>
    <property type="evidence" value="ECO:0007669"/>
    <property type="project" value="InterPro"/>
</dbReference>
<dbReference type="GO" id="GO:0005524">
    <property type="term" value="F:ATP binding"/>
    <property type="evidence" value="ECO:0007669"/>
    <property type="project" value="InterPro"/>
</dbReference>
<evidence type="ECO:0000256" key="4">
    <source>
        <dbReference type="ARBA" id="ARBA00022475"/>
    </source>
</evidence>
<proteinExistence type="inferred from homology"/>
<dbReference type="Pfam" id="PF20478">
    <property type="entry name" value="P2RX7_C"/>
    <property type="match status" value="1"/>
</dbReference>
<accession>A0A3Q3WVP7</accession>
<evidence type="ECO:0000256" key="13">
    <source>
        <dbReference type="ARBA" id="ARBA00036634"/>
    </source>
</evidence>
<sequence>MACSWFRSLCQYETNKLVRIQSVRLGSMKWGLNGFILLFICIMMLWNREYQEFDLVVSSVTTKVKGVAQTHLPGIGDTVWDVVDYSGASQTRNSFFVVTNVIVTKNQRQGKCPEVPQKGRWCRTDKDCEKGAWDQQSHGIQTGSCVKFDVLKKTCEVSAWCPVESKTNPPRPALLAAAENFTVLIKNNIRFPAFNFIRRNILPEMTDAYLKSCHRRNDSLCPIFRLGDIVQEAGDKFPEIAIEGGVISIQIKWDCNLDPLMWRCLPKYSFRRLDEKESNKTLYPGLNFRYAKYNTVNGVEERTLYKVFGIRFDVMVFGQAGKFSFIHLIIYIGSTLSYYALTTILIDWLIGTSCYSAEVGQNYSDRKVESVQDKEKCILCVSYVDVEDIHLVKRSHKKSLQDIKPMSVQPRKDDTGHLRAVLSLLPPCAGSERPLIHKPSPNPKPHLPAWCKCNCCAPSSVPHEEVCCRQSDGACITSSPLFEQLVLCRPLLEAVLLYRDPLSSPPDRGQTAALRHCAYGQYISWRFGVTPKDSQPVIPSCCTRRVREEYPSPDGQYSGLRPARLASMQACKNGEL</sequence>
<organism evidence="16 17">
    <name type="scientific">Mola mola</name>
    <name type="common">Ocean sunfish</name>
    <name type="synonym">Tetraodon mola</name>
    <dbReference type="NCBI Taxonomy" id="94237"/>
    <lineage>
        <taxon>Eukaryota</taxon>
        <taxon>Metazoa</taxon>
        <taxon>Chordata</taxon>
        <taxon>Craniata</taxon>
        <taxon>Vertebrata</taxon>
        <taxon>Euteleostomi</taxon>
        <taxon>Actinopterygii</taxon>
        <taxon>Neopterygii</taxon>
        <taxon>Teleostei</taxon>
        <taxon>Neoteleostei</taxon>
        <taxon>Acanthomorphata</taxon>
        <taxon>Eupercaria</taxon>
        <taxon>Tetraodontiformes</taxon>
        <taxon>Molidae</taxon>
        <taxon>Mola</taxon>
    </lineage>
</organism>
<evidence type="ECO:0000256" key="2">
    <source>
        <dbReference type="ARBA" id="ARBA00009848"/>
    </source>
</evidence>
<dbReference type="Gene3D" id="1.10.287.940">
    <property type="entry name" value="atp-gated p2x4 ion channel"/>
    <property type="match status" value="1"/>
</dbReference>
<dbReference type="GO" id="GO:0004931">
    <property type="term" value="F:extracellularly ATP-gated monoatomic cation channel activity"/>
    <property type="evidence" value="ECO:0007669"/>
    <property type="project" value="InterPro"/>
</dbReference>
<evidence type="ECO:0000256" key="1">
    <source>
        <dbReference type="ARBA" id="ARBA00004651"/>
    </source>
</evidence>
<evidence type="ECO:0000256" key="3">
    <source>
        <dbReference type="ARBA" id="ARBA00022448"/>
    </source>
</evidence>
<protein>
    <recommendedName>
        <fullName evidence="14">P2X purinoceptor</fullName>
    </recommendedName>
</protein>
<keyword evidence="3 14" id="KW-0813">Transport</keyword>
<reference evidence="16" key="2">
    <citation type="submission" date="2025-09" db="UniProtKB">
        <authorList>
            <consortium name="Ensembl"/>
        </authorList>
    </citation>
    <scope>IDENTIFICATION</scope>
</reference>
<dbReference type="Pfam" id="PF00864">
    <property type="entry name" value="P2X_receptor"/>
    <property type="match status" value="1"/>
</dbReference>
<keyword evidence="6 14" id="KW-1133">Transmembrane helix</keyword>
<dbReference type="AlphaFoldDB" id="A0A3Q3WVP7"/>
<evidence type="ECO:0000313" key="17">
    <source>
        <dbReference type="Proteomes" id="UP000261620"/>
    </source>
</evidence>